<organism evidence="4 5">
    <name type="scientific">Clostridium ganghwense</name>
    <dbReference type="NCBI Taxonomy" id="312089"/>
    <lineage>
        <taxon>Bacteria</taxon>
        <taxon>Bacillati</taxon>
        <taxon>Bacillota</taxon>
        <taxon>Clostridia</taxon>
        <taxon>Eubacteriales</taxon>
        <taxon>Clostridiaceae</taxon>
        <taxon>Clostridium</taxon>
    </lineage>
</organism>
<evidence type="ECO:0000313" key="4">
    <source>
        <dbReference type="EMBL" id="MCY6371408.1"/>
    </source>
</evidence>
<dbReference type="SMART" id="SM00283">
    <property type="entry name" value="MA"/>
    <property type="match status" value="1"/>
</dbReference>
<feature type="domain" description="Methyl-accepting transducer" evidence="3">
    <location>
        <begin position="78"/>
        <end position="231"/>
    </location>
</feature>
<dbReference type="PANTHER" id="PTHR32089">
    <property type="entry name" value="METHYL-ACCEPTING CHEMOTAXIS PROTEIN MCPB"/>
    <property type="match status" value="1"/>
</dbReference>
<dbReference type="Gene3D" id="1.10.287.950">
    <property type="entry name" value="Methyl-accepting chemotaxis protein"/>
    <property type="match status" value="1"/>
</dbReference>
<evidence type="ECO:0000313" key="5">
    <source>
        <dbReference type="Proteomes" id="UP001079657"/>
    </source>
</evidence>
<gene>
    <name evidence="4" type="ORF">OXH55_12230</name>
</gene>
<sequence>MPPLFKEGDSIPENDVLALTIKSGKIQSITTDRCNFGFCIRVVAVPITDNNNKIVGAVSYGRSLKNSNDILDLSKLLVSTINELSTESNVITENIEQISQSQTNIVSELGNTSSHVNKTDDIVNFINKIASQTRLLGLNASIEAARLGDAGKGFGVVASEIKKLSNSSAESIKEINEVINSIQESVKYINEKIIQSEKASNEQSNSIVKIVDSLHNLKKSAKKLETMAEKL</sequence>
<protein>
    <submittedName>
        <fullName evidence="4">Methyl-accepting chemotaxis protein</fullName>
    </submittedName>
</protein>
<accession>A0ABT4CQS2</accession>
<dbReference type="PROSITE" id="PS50111">
    <property type="entry name" value="CHEMOTAXIS_TRANSDUC_2"/>
    <property type="match status" value="1"/>
</dbReference>
<dbReference type="Pfam" id="PF00015">
    <property type="entry name" value="MCPsignal"/>
    <property type="match status" value="1"/>
</dbReference>
<keyword evidence="1 2" id="KW-0807">Transducer</keyword>
<proteinExistence type="predicted"/>
<name>A0ABT4CQS2_9CLOT</name>
<dbReference type="SUPFAM" id="SSF58104">
    <property type="entry name" value="Methyl-accepting chemotaxis protein (MCP) signaling domain"/>
    <property type="match status" value="1"/>
</dbReference>
<keyword evidence="5" id="KW-1185">Reference proteome</keyword>
<dbReference type="PANTHER" id="PTHR32089:SF112">
    <property type="entry name" value="LYSOZYME-LIKE PROTEIN-RELATED"/>
    <property type="match status" value="1"/>
</dbReference>
<dbReference type="EMBL" id="JAPQES010000004">
    <property type="protein sequence ID" value="MCY6371408.1"/>
    <property type="molecule type" value="Genomic_DNA"/>
</dbReference>
<reference evidence="4" key="1">
    <citation type="submission" date="2022-12" db="EMBL/GenBank/DDBJ databases">
        <authorList>
            <person name="Wang J."/>
        </authorList>
    </citation>
    <scope>NUCLEOTIDE SEQUENCE</scope>
    <source>
        <strain evidence="4">HY-42-06</strain>
    </source>
</reference>
<evidence type="ECO:0000256" key="2">
    <source>
        <dbReference type="PROSITE-ProRule" id="PRU00284"/>
    </source>
</evidence>
<evidence type="ECO:0000256" key="1">
    <source>
        <dbReference type="ARBA" id="ARBA00023224"/>
    </source>
</evidence>
<dbReference type="InterPro" id="IPR004089">
    <property type="entry name" value="MCPsignal_dom"/>
</dbReference>
<evidence type="ECO:0000259" key="3">
    <source>
        <dbReference type="PROSITE" id="PS50111"/>
    </source>
</evidence>
<dbReference type="Proteomes" id="UP001079657">
    <property type="component" value="Unassembled WGS sequence"/>
</dbReference>
<comment type="caution">
    <text evidence="4">The sequence shown here is derived from an EMBL/GenBank/DDBJ whole genome shotgun (WGS) entry which is preliminary data.</text>
</comment>